<evidence type="ECO:0000313" key="3">
    <source>
        <dbReference type="EMBL" id="RJL23956.1"/>
    </source>
</evidence>
<dbReference type="NCBIfam" id="TIGR03491">
    <property type="entry name" value="TM0106 family RecB-like putative nuclease"/>
    <property type="match status" value="1"/>
</dbReference>
<reference evidence="3 4" key="1">
    <citation type="submission" date="2018-09" db="EMBL/GenBank/DDBJ databases">
        <title>YIM 75507 draft genome.</title>
        <authorList>
            <person name="Tang S."/>
            <person name="Feng Y."/>
        </authorList>
    </citation>
    <scope>NUCLEOTIDE SEQUENCE [LARGE SCALE GENOMIC DNA]</scope>
    <source>
        <strain evidence="3 4">YIM 75507</strain>
    </source>
</reference>
<dbReference type="Proteomes" id="UP000265768">
    <property type="component" value="Unassembled WGS sequence"/>
</dbReference>
<feature type="region of interest" description="Disordered" evidence="1">
    <location>
        <begin position="653"/>
        <end position="675"/>
    </location>
</feature>
<dbReference type="Pfam" id="PF13482">
    <property type="entry name" value="RNase_H_2"/>
    <property type="match status" value="1"/>
</dbReference>
<accession>A0A3A4A553</accession>
<protein>
    <submittedName>
        <fullName evidence="3">TM0106 family RecB-like putative nuclease</fullName>
    </submittedName>
</protein>
<gene>
    <name evidence="3" type="ORF">D5H75_31460</name>
</gene>
<dbReference type="InterPro" id="IPR019993">
    <property type="entry name" value="RecB_nuclease_TM0106_put"/>
</dbReference>
<sequence length="675" mass="74568">MTDNRHTSGRQPDELPNFGGYFAKQCPNEVRLDADPDYDPAMKLPPAPGLQALFDAGNAFEAEVERHLRDAHSGRPGVVFLRSPADRSDPAAKRDWEARSMAAFADPAVRMLWNARLAPVPSEHLTGEPDMAVRADGGGWYPIDVKWHRELDGEARPKPWPVSSLGAPYLERAAPTELTGSARLQDCLQLAHYHRMFQAHGLAVPEGAAVWGGVIGRGLRVVWFRLDEPLFLHPDRDGARRRMSALEIYDQERALRLGIVRREHERRAAPGLPSLALPQYDASRCPGCGWRRVCMDAMTRAGDITLVPGITPAKASAFRGRGVHAITDLAGLHHPTAVAVQLGLDVPAVIEAAAGWPRPGAPAREVLRAFRPKRTRTRELTLPLAEAGVVTVADLAGLDPVTAGFARPRVANLPELIDRARVRLAGTVHRARGSDFAGFPRASIEVDIDFEDVPGHTYLFGALVTRRKRRPDGQVHVRSDYRPFTCWDGTADGEARALAEFWAELRDLIGHADAHRLGIRIYHYSHHEDAALRELARRHAGAPGVPTAGQVEELLADPRWVDLRPILAEDLIWPTLDYSIKSLAKLAGHQWSGEDDNGATSQAWYRDAVEHPDAAVREAMRERLTVYNHQDNLATLRIREYLVRFAESQRRPGENLPSVADLGENAPAPARQTAV</sequence>
<comment type="caution">
    <text evidence="3">The sequence shown here is derived from an EMBL/GenBank/DDBJ whole genome shotgun (WGS) entry which is preliminary data.</text>
</comment>
<proteinExistence type="predicted"/>
<name>A0A3A4A553_9ACTN</name>
<organism evidence="3 4">
    <name type="scientific">Bailinhaonella thermotolerans</name>
    <dbReference type="NCBI Taxonomy" id="1070861"/>
    <lineage>
        <taxon>Bacteria</taxon>
        <taxon>Bacillati</taxon>
        <taxon>Actinomycetota</taxon>
        <taxon>Actinomycetes</taxon>
        <taxon>Streptosporangiales</taxon>
        <taxon>Streptosporangiaceae</taxon>
        <taxon>Bailinhaonella</taxon>
    </lineage>
</organism>
<dbReference type="RefSeq" id="WP_119930211.1">
    <property type="nucleotide sequence ID" value="NZ_QZEY01000017.1"/>
</dbReference>
<evidence type="ECO:0000313" key="4">
    <source>
        <dbReference type="Proteomes" id="UP000265768"/>
    </source>
</evidence>
<keyword evidence="4" id="KW-1185">Reference proteome</keyword>
<feature type="region of interest" description="Disordered" evidence="1">
    <location>
        <begin position="1"/>
        <end position="22"/>
    </location>
</feature>
<evidence type="ECO:0000259" key="2">
    <source>
        <dbReference type="Pfam" id="PF13482"/>
    </source>
</evidence>
<dbReference type="OrthoDB" id="3274988at2"/>
<dbReference type="EMBL" id="QZEY01000017">
    <property type="protein sequence ID" value="RJL23956.1"/>
    <property type="molecule type" value="Genomic_DNA"/>
</dbReference>
<evidence type="ECO:0000256" key="1">
    <source>
        <dbReference type="SAM" id="MobiDB-lite"/>
    </source>
</evidence>
<dbReference type="AlphaFoldDB" id="A0A3A4A553"/>
<dbReference type="InterPro" id="IPR038720">
    <property type="entry name" value="YprB_RNase_H-like_dom"/>
</dbReference>
<feature type="domain" description="YprB ribonuclease H-like" evidence="2">
    <location>
        <begin position="520"/>
        <end position="642"/>
    </location>
</feature>